<dbReference type="Gene3D" id="1.10.3210.10">
    <property type="entry name" value="Hypothetical protein af1432"/>
    <property type="match status" value="1"/>
</dbReference>
<evidence type="ECO:0000259" key="1">
    <source>
        <dbReference type="PROSITE" id="PS51833"/>
    </source>
</evidence>
<organism evidence="2 3">
    <name type="scientific">Rhodoferax lithotrophicus</name>
    <dbReference type="NCBI Taxonomy" id="2798804"/>
    <lineage>
        <taxon>Bacteria</taxon>
        <taxon>Pseudomonadati</taxon>
        <taxon>Pseudomonadota</taxon>
        <taxon>Betaproteobacteria</taxon>
        <taxon>Burkholderiales</taxon>
        <taxon>Comamonadaceae</taxon>
        <taxon>Rhodoferax</taxon>
    </lineage>
</organism>
<accession>A0ABM7MPG9</accession>
<proteinExistence type="predicted"/>
<dbReference type="SUPFAM" id="SSF109604">
    <property type="entry name" value="HD-domain/PDEase-like"/>
    <property type="match status" value="1"/>
</dbReference>
<evidence type="ECO:0000313" key="3">
    <source>
        <dbReference type="Proteomes" id="UP000824366"/>
    </source>
</evidence>
<protein>
    <recommendedName>
        <fullName evidence="1">HDOD domain-containing protein</fullName>
    </recommendedName>
</protein>
<keyword evidence="3" id="KW-1185">Reference proteome</keyword>
<gene>
    <name evidence="2" type="ORF">MIZ03_3127</name>
</gene>
<dbReference type="EMBL" id="AP024238">
    <property type="protein sequence ID" value="BCO28227.1"/>
    <property type="molecule type" value="Genomic_DNA"/>
</dbReference>
<dbReference type="PROSITE" id="PS51833">
    <property type="entry name" value="HDOD"/>
    <property type="match status" value="1"/>
</dbReference>
<dbReference type="Pfam" id="PF08668">
    <property type="entry name" value="HDOD"/>
    <property type="match status" value="1"/>
</dbReference>
<evidence type="ECO:0000313" key="2">
    <source>
        <dbReference type="EMBL" id="BCO28227.1"/>
    </source>
</evidence>
<sequence>MPHFFQRLVSKIFGHSLWQPARGKVVHRPSELSHSLESGKLPEVVEEVVIQTLGPRRPLIAADGAIAGFEFCIHGDVLQRLVQRADQRGWSAQVAAVLASARLTALSGRVGFVRLPINWLVHANGVEVCPGIWIGLDSAVGKSDLAGQMPEVLQTLQTLRASGVQLGWDVSVMPDVCRDFVLLHQGRQPMGQLLRGISSWPHALQRLAVLVTDVACLEDLETALEKGIQFACGALAPMAGGQGQEVREFLPVPPEMHRVAMLLNQLVTGTETATIVSSIKGDVGLSLRLLKRIHSASYAQLKADADIEHAVMLLGRNELYRWLSILLVQFAGYHKASSALQEITLWRARLLELLALECHEDTPGQFFTLGLASMLSVMLKINPKDVVTMLNLPEQARQVLLEHTGPWADYLQILERVEQQQLDAPAAPVSRWGGAGRVLTLSDEAWAWASTQNKW</sequence>
<feature type="domain" description="HDOD" evidence="1">
    <location>
        <begin position="249"/>
        <end position="448"/>
    </location>
</feature>
<name>A0ABM7MPG9_9BURK</name>
<dbReference type="Proteomes" id="UP000824366">
    <property type="component" value="Chromosome"/>
</dbReference>
<dbReference type="RefSeq" id="WP_223904200.1">
    <property type="nucleotide sequence ID" value="NZ_AP024238.1"/>
</dbReference>
<dbReference type="InterPro" id="IPR013976">
    <property type="entry name" value="HDOD"/>
</dbReference>
<reference evidence="2 3" key="1">
    <citation type="journal article" date="2021" name="Microbiol. Spectr.">
        <title>A Single Bacterium Capable of Oxidation and Reduction of Iron at Circumneutral pH.</title>
        <authorList>
            <person name="Kato S."/>
            <person name="Ohkuma M."/>
        </authorList>
    </citation>
    <scope>NUCLEOTIDE SEQUENCE [LARGE SCALE GENOMIC DNA]</scope>
    <source>
        <strain evidence="2 3">MIZ03</strain>
    </source>
</reference>